<dbReference type="InterPro" id="IPR045584">
    <property type="entry name" value="Pilin-like"/>
</dbReference>
<feature type="transmembrane region" description="Helical" evidence="1">
    <location>
        <begin position="12"/>
        <end position="34"/>
    </location>
</feature>
<dbReference type="SUPFAM" id="SSF54523">
    <property type="entry name" value="Pili subunits"/>
    <property type="match status" value="1"/>
</dbReference>
<gene>
    <name evidence="2" type="ORF">HH213_23990</name>
</gene>
<organism evidence="2 3">
    <name type="scientific">Duganella dendranthematis</name>
    <dbReference type="NCBI Taxonomy" id="2728021"/>
    <lineage>
        <taxon>Bacteria</taxon>
        <taxon>Pseudomonadati</taxon>
        <taxon>Pseudomonadota</taxon>
        <taxon>Betaproteobacteria</taxon>
        <taxon>Burkholderiales</taxon>
        <taxon>Oxalobacteraceae</taxon>
        <taxon>Telluria group</taxon>
        <taxon>Duganella</taxon>
    </lineage>
</organism>
<evidence type="ECO:0000313" key="3">
    <source>
        <dbReference type="Proteomes" id="UP000503117"/>
    </source>
</evidence>
<accession>A0ABX6MGG6</accession>
<protein>
    <submittedName>
        <fullName evidence="2">Prepilin-type N-terminal cleavage/methylation domain-containing protein</fullName>
    </submittedName>
</protein>
<keyword evidence="1" id="KW-1133">Transmembrane helix</keyword>
<evidence type="ECO:0000256" key="1">
    <source>
        <dbReference type="SAM" id="Phobius"/>
    </source>
</evidence>
<dbReference type="InterPro" id="IPR012902">
    <property type="entry name" value="N_methyl_site"/>
</dbReference>
<reference evidence="2 3" key="1">
    <citation type="submission" date="2020-04" db="EMBL/GenBank/DDBJ databases">
        <title>Genome sequencing of novel species.</title>
        <authorList>
            <person name="Heo J."/>
            <person name="Kim S.-J."/>
            <person name="Kim J.-S."/>
            <person name="Hong S.-B."/>
            <person name="Kwon S.-W."/>
        </authorList>
    </citation>
    <scope>NUCLEOTIDE SEQUENCE [LARGE SCALE GENOMIC DNA]</scope>
    <source>
        <strain evidence="2 3">AF9R3</strain>
    </source>
</reference>
<sequence length="237" mass="25725">MNHRLTHRRQSGFTLVEIAIVLLIVGLLIGGMMAPLASQLEQRRVTDTRRAMEDAREALFGFALRNGYLPCPAVSSTNGLEDRTGNLCNKRFGYLPWTTLGVSRLDGWDRVMGYSVTPAFTDSLTPFTLQTPRDITIGTRNTAGQLVQATDMNDIPAAIISFGRNGYGATSNQDTLIADAGVGNIDEKVNLQAGGTTLVARDIAEDARAPGGAFDDLVLWISPNILYNRMVAAQRLP</sequence>
<keyword evidence="3" id="KW-1185">Reference proteome</keyword>
<dbReference type="NCBIfam" id="TIGR02532">
    <property type="entry name" value="IV_pilin_GFxxxE"/>
    <property type="match status" value="1"/>
</dbReference>
<evidence type="ECO:0000313" key="2">
    <source>
        <dbReference type="EMBL" id="QJD92877.1"/>
    </source>
</evidence>
<dbReference type="Pfam" id="PF07963">
    <property type="entry name" value="N_methyl"/>
    <property type="match status" value="1"/>
</dbReference>
<proteinExistence type="predicted"/>
<keyword evidence="1" id="KW-0812">Transmembrane</keyword>
<dbReference type="RefSeq" id="WP_169113908.1">
    <property type="nucleotide sequence ID" value="NZ_CP051684.1"/>
</dbReference>
<keyword evidence="1" id="KW-0472">Membrane</keyword>
<name>A0ABX6MGG6_9BURK</name>
<dbReference type="Proteomes" id="UP000503117">
    <property type="component" value="Chromosome"/>
</dbReference>
<dbReference type="EMBL" id="CP051684">
    <property type="protein sequence ID" value="QJD92877.1"/>
    <property type="molecule type" value="Genomic_DNA"/>
</dbReference>